<evidence type="ECO:0000313" key="3">
    <source>
        <dbReference type="Proteomes" id="UP000268059"/>
    </source>
</evidence>
<reference evidence="2 3" key="1">
    <citation type="submission" date="2018-11" db="EMBL/GenBank/DDBJ databases">
        <title>Novel Erysipelotrichaceae bacterium isolated from small intestine of a swine.</title>
        <authorList>
            <person name="Kim J.S."/>
            <person name="Choe H."/>
            <person name="Lee Y.R."/>
            <person name="Kim K.M."/>
            <person name="Park D.S."/>
        </authorList>
    </citation>
    <scope>NUCLEOTIDE SEQUENCE [LARGE SCALE GENOMIC DNA]</scope>
    <source>
        <strain evidence="2 3">SG0102</strain>
    </source>
</reference>
<keyword evidence="1" id="KW-0732">Signal</keyword>
<dbReference type="RefSeq" id="WP_125120169.1">
    <property type="nucleotide sequence ID" value="NZ_AP019309.1"/>
</dbReference>
<dbReference type="InParanoid" id="A0A3G9JSM9"/>
<organism evidence="2 3">
    <name type="scientific">Intestinibaculum porci</name>
    <dbReference type="NCBI Taxonomy" id="2487118"/>
    <lineage>
        <taxon>Bacteria</taxon>
        <taxon>Bacillati</taxon>
        <taxon>Bacillota</taxon>
        <taxon>Erysipelotrichia</taxon>
        <taxon>Erysipelotrichales</taxon>
        <taxon>Erysipelotrichaceae</taxon>
        <taxon>Intestinibaculum</taxon>
    </lineage>
</organism>
<keyword evidence="3" id="KW-1185">Reference proteome</keyword>
<evidence type="ECO:0000256" key="1">
    <source>
        <dbReference type="SAM" id="SignalP"/>
    </source>
</evidence>
<dbReference type="EMBL" id="AP019309">
    <property type="protein sequence ID" value="BBH27448.1"/>
    <property type="molecule type" value="Genomic_DNA"/>
</dbReference>
<evidence type="ECO:0000313" key="2">
    <source>
        <dbReference type="EMBL" id="BBH27448.1"/>
    </source>
</evidence>
<sequence>MKTLLVFLMSVLMILSLAPVQAKSVYKELQCEELNQATRVNGYTFVYKQAKDGNFTLNVTKGKKRYVYKKAGDCFTNGKMLYLPQNGKFLKVIKLANNKTVASFKESHVGTEMTILTVNDRYATFAGNGEAYGKSSYLYKMDNASHKVKLMRKGYSDFIRDTKYIFYKKAMHSYKRCNLDVSHEKSVSEKTWGYAVGAVG</sequence>
<dbReference type="Proteomes" id="UP000268059">
    <property type="component" value="Chromosome"/>
</dbReference>
<dbReference type="KEGG" id="ebm:SG0102_23820"/>
<name>A0A3G9JSM9_9FIRM</name>
<accession>A0A3G9JSM9</accession>
<protein>
    <submittedName>
        <fullName evidence="2">Uncharacterized protein</fullName>
    </submittedName>
</protein>
<feature type="chain" id="PRO_5017976949" evidence="1">
    <location>
        <begin position="23"/>
        <end position="200"/>
    </location>
</feature>
<feature type="signal peptide" evidence="1">
    <location>
        <begin position="1"/>
        <end position="22"/>
    </location>
</feature>
<gene>
    <name evidence="2" type="ORF">SG0102_23820</name>
</gene>
<proteinExistence type="predicted"/>
<dbReference type="AlphaFoldDB" id="A0A3G9JSM9"/>